<dbReference type="EMBL" id="FOSN01000011">
    <property type="protein sequence ID" value="SFK58720.1"/>
    <property type="molecule type" value="Genomic_DNA"/>
</dbReference>
<dbReference type="Proteomes" id="UP000198755">
    <property type="component" value="Unassembled WGS sequence"/>
</dbReference>
<dbReference type="PANTHER" id="PTHR43270">
    <property type="entry name" value="BETA-ALA-HIS DIPEPTIDASE"/>
    <property type="match status" value="1"/>
</dbReference>
<dbReference type="Pfam" id="PF07687">
    <property type="entry name" value="M20_dimer"/>
    <property type="match status" value="1"/>
</dbReference>
<organism evidence="5 6">
    <name type="scientific">Methylocapsa palsarum</name>
    <dbReference type="NCBI Taxonomy" id="1612308"/>
    <lineage>
        <taxon>Bacteria</taxon>
        <taxon>Pseudomonadati</taxon>
        <taxon>Pseudomonadota</taxon>
        <taxon>Alphaproteobacteria</taxon>
        <taxon>Hyphomicrobiales</taxon>
        <taxon>Beijerinckiaceae</taxon>
        <taxon>Methylocapsa</taxon>
    </lineage>
</organism>
<reference evidence="5 6" key="1">
    <citation type="submission" date="2016-10" db="EMBL/GenBank/DDBJ databases">
        <authorList>
            <person name="de Groot N.N."/>
        </authorList>
    </citation>
    <scope>NUCLEOTIDE SEQUENCE [LARGE SCALE GENOMIC DNA]</scope>
    <source>
        <strain evidence="5 6">NE2</strain>
    </source>
</reference>
<dbReference type="InterPro" id="IPR011650">
    <property type="entry name" value="Peptidase_M20_dimer"/>
</dbReference>
<proteinExistence type="predicted"/>
<evidence type="ECO:0000256" key="1">
    <source>
        <dbReference type="ARBA" id="ARBA00022670"/>
    </source>
</evidence>
<dbReference type="NCBIfam" id="NF005914">
    <property type="entry name" value="PRK07907.1"/>
    <property type="match status" value="1"/>
</dbReference>
<feature type="domain" description="Peptidase M20 dimerisation" evidence="4">
    <location>
        <begin position="211"/>
        <end position="369"/>
    </location>
</feature>
<dbReference type="STRING" id="1612308.SAMN05444581_11153"/>
<dbReference type="NCBIfam" id="NF006053">
    <property type="entry name" value="PRK08201.1"/>
    <property type="match status" value="1"/>
</dbReference>
<accession>A0A1I4AR75</accession>
<evidence type="ECO:0000259" key="4">
    <source>
        <dbReference type="Pfam" id="PF07687"/>
    </source>
</evidence>
<dbReference type="GO" id="GO:0046872">
    <property type="term" value="F:metal ion binding"/>
    <property type="evidence" value="ECO:0007669"/>
    <property type="project" value="UniProtKB-KW"/>
</dbReference>
<dbReference type="Pfam" id="PF01546">
    <property type="entry name" value="Peptidase_M20"/>
    <property type="match status" value="1"/>
</dbReference>
<dbReference type="GO" id="GO:0008233">
    <property type="term" value="F:peptidase activity"/>
    <property type="evidence" value="ECO:0007669"/>
    <property type="project" value="UniProtKB-KW"/>
</dbReference>
<gene>
    <name evidence="5" type="ORF">SAMN05444581_11153</name>
</gene>
<evidence type="ECO:0000256" key="2">
    <source>
        <dbReference type="ARBA" id="ARBA00022723"/>
    </source>
</evidence>
<protein>
    <submittedName>
        <fullName evidence="5">Acetylornithine deacetylase/Succinyl-diaminopimelate desuccinylase</fullName>
    </submittedName>
</protein>
<sequence length="492" mass="53101">MGARLQSFGDGQGAGRLRRALGYARANRPRFVADLQSLIRFASVSAQPSHSGDMANCAAWLARHLREIGLERVTIDRTGGQAIVRAEWRRAEPGAPTVLIYGHYDVQPAEPLDDWRTPPFDPIIRGDDLHGRGASDDKGQMFAHVKAIESWLKTAGALPVNLICLFEGEEEIGSPHLSAYLTSNRGGLAADCAIVSDMQIPAPDRPAITYSLRGGLSVELQTRGQKRELHSGVFGGAVHNPVQALCEIIARLHDGHGRIAIPGFYRDVREWDAGERAGMREAGPSDAAMLREAGATHGWGEPGYTLYERTTIRPALTVCGVSGGYNGPGVKAAIPARALAKLNFRLAPDQDPAVAERLFRDYIARVTPPGVQTRVRTVMRVKPASLDRAHPGVRAAARAYRRAFGAPAVFLRSGGTIPVVGLLQEILGAPVVLMGFGLPGDRIHGPNEKFSLSNFHKGVETSIGFLAEMGAPRAAPRLYHSFSPVAERRPRS</sequence>
<dbReference type="OrthoDB" id="9761532at2"/>
<keyword evidence="6" id="KW-1185">Reference proteome</keyword>
<dbReference type="NCBIfam" id="NF006579">
    <property type="entry name" value="PRK09104.1"/>
    <property type="match status" value="1"/>
</dbReference>
<dbReference type="Gene3D" id="3.40.630.10">
    <property type="entry name" value="Zn peptidases"/>
    <property type="match status" value="1"/>
</dbReference>
<keyword evidence="3" id="KW-0378">Hydrolase</keyword>
<dbReference type="RefSeq" id="WP_091683097.1">
    <property type="nucleotide sequence ID" value="NZ_FOSN01000011.1"/>
</dbReference>
<evidence type="ECO:0000313" key="6">
    <source>
        <dbReference type="Proteomes" id="UP000198755"/>
    </source>
</evidence>
<keyword evidence="2" id="KW-0479">Metal-binding</keyword>
<keyword evidence="1" id="KW-0645">Protease</keyword>
<dbReference type="InterPro" id="IPR002933">
    <property type="entry name" value="Peptidase_M20"/>
</dbReference>
<dbReference type="InterPro" id="IPR051458">
    <property type="entry name" value="Cyt/Met_Dipeptidase"/>
</dbReference>
<dbReference type="AlphaFoldDB" id="A0A1I4AR75"/>
<dbReference type="Gene3D" id="3.30.70.360">
    <property type="match status" value="1"/>
</dbReference>
<dbReference type="PANTHER" id="PTHR43270:SF12">
    <property type="entry name" value="SUCCINYL-DIAMINOPIMELATE DESUCCINYLASE"/>
    <property type="match status" value="1"/>
</dbReference>
<dbReference type="GO" id="GO:0006508">
    <property type="term" value="P:proteolysis"/>
    <property type="evidence" value="ECO:0007669"/>
    <property type="project" value="UniProtKB-KW"/>
</dbReference>
<evidence type="ECO:0000256" key="3">
    <source>
        <dbReference type="ARBA" id="ARBA00022801"/>
    </source>
</evidence>
<dbReference type="SUPFAM" id="SSF53187">
    <property type="entry name" value="Zn-dependent exopeptidases"/>
    <property type="match status" value="1"/>
</dbReference>
<evidence type="ECO:0000313" key="5">
    <source>
        <dbReference type="EMBL" id="SFK58720.1"/>
    </source>
</evidence>
<name>A0A1I4AR75_9HYPH</name>